<reference evidence="3 4" key="1">
    <citation type="journal article" date="2018" name="Mol. Biol. Evol.">
        <title>Analysis of the draft genome of the red seaweed Gracilariopsis chorda provides insights into genome size evolution in Rhodophyta.</title>
        <authorList>
            <person name="Lee J."/>
            <person name="Yang E.C."/>
            <person name="Graf L."/>
            <person name="Yang J.H."/>
            <person name="Qiu H."/>
            <person name="Zel Zion U."/>
            <person name="Chan C.X."/>
            <person name="Stephens T.G."/>
            <person name="Weber A.P.M."/>
            <person name="Boo G.H."/>
            <person name="Boo S.M."/>
            <person name="Kim K.M."/>
            <person name="Shin Y."/>
            <person name="Jung M."/>
            <person name="Lee S.J."/>
            <person name="Yim H.S."/>
            <person name="Lee J.H."/>
            <person name="Bhattacharya D."/>
            <person name="Yoon H.S."/>
        </authorList>
    </citation>
    <scope>NUCLEOTIDE SEQUENCE [LARGE SCALE GENOMIC DNA]</scope>
    <source>
        <strain evidence="3 4">SKKU-2015</strain>
        <tissue evidence="3">Whole body</tissue>
    </source>
</reference>
<proteinExistence type="predicted"/>
<comment type="caution">
    <text evidence="3">The sequence shown here is derived from an EMBL/GenBank/DDBJ whole genome shotgun (WGS) entry which is preliminary data.</text>
</comment>
<accession>A0A2V3IL71</accession>
<name>A0A2V3IL71_9FLOR</name>
<sequence>MNCLRQLFGFIFILTLASALPLEDLKSVGVVKDVEYFDHQVPISSRSEIVGVPDKEESTYVAKRFSLSNGVVSRADSYCQGLCETTLHFNMVLNGAASSFLEKTDRKFQSALTSSQKEIYANSKRNYGGGLRIPFMRVLGFNLGARYTKQNVDNAREHIENYDELANAARSILSSFQNATVRIKGTVRIRSYSQIPSRGYVSIKFARVTLLDSSVLNVFSSLGEDLGTGRGTLENLSGAGAQQETYQNEFVSSSNGTIAAA</sequence>
<dbReference type="EMBL" id="NBIV01001117">
    <property type="protein sequence ID" value="PXF39398.1"/>
    <property type="molecule type" value="Genomic_DNA"/>
</dbReference>
<evidence type="ECO:0000256" key="1">
    <source>
        <dbReference type="SAM" id="SignalP"/>
    </source>
</evidence>
<gene>
    <name evidence="3" type="ORF">BWQ96_07449</name>
    <name evidence="2" type="ORF">BWQ96_10918</name>
</gene>
<keyword evidence="4" id="KW-1185">Reference proteome</keyword>
<feature type="chain" id="PRO_5036053513" evidence="1">
    <location>
        <begin position="20"/>
        <end position="261"/>
    </location>
</feature>
<dbReference type="AlphaFoldDB" id="A0A2V3IL71"/>
<evidence type="ECO:0000313" key="3">
    <source>
        <dbReference type="EMBL" id="PXF42798.1"/>
    </source>
</evidence>
<evidence type="ECO:0000313" key="4">
    <source>
        <dbReference type="Proteomes" id="UP000247409"/>
    </source>
</evidence>
<evidence type="ECO:0000313" key="2">
    <source>
        <dbReference type="EMBL" id="PXF39398.1"/>
    </source>
</evidence>
<keyword evidence="1" id="KW-0732">Signal</keyword>
<organism evidence="3 4">
    <name type="scientific">Gracilariopsis chorda</name>
    <dbReference type="NCBI Taxonomy" id="448386"/>
    <lineage>
        <taxon>Eukaryota</taxon>
        <taxon>Rhodophyta</taxon>
        <taxon>Florideophyceae</taxon>
        <taxon>Rhodymeniophycidae</taxon>
        <taxon>Gracilariales</taxon>
        <taxon>Gracilariaceae</taxon>
        <taxon>Gracilariopsis</taxon>
    </lineage>
</organism>
<feature type="signal peptide" evidence="1">
    <location>
        <begin position="1"/>
        <end position="19"/>
    </location>
</feature>
<protein>
    <submittedName>
        <fullName evidence="3">Uncharacterized protein</fullName>
    </submittedName>
</protein>
<dbReference type="Proteomes" id="UP000247409">
    <property type="component" value="Unassembled WGS sequence"/>
</dbReference>
<dbReference type="EMBL" id="NBIV01000149">
    <property type="protein sequence ID" value="PXF42798.1"/>
    <property type="molecule type" value="Genomic_DNA"/>
</dbReference>